<dbReference type="OrthoDB" id="671474at2"/>
<dbReference type="Proteomes" id="UP000240357">
    <property type="component" value="Unassembled WGS sequence"/>
</dbReference>
<dbReference type="AlphaFoldDB" id="A0A2T2YNS1"/>
<evidence type="ECO:0000313" key="2">
    <source>
        <dbReference type="Proteomes" id="UP000240357"/>
    </source>
</evidence>
<sequence length="128" mass="14960">MTQNQRPVTGVKTLEEFLAGKSVHTVELFHYFVQQYLLLCPIALRPAKTMIGIATPRKRIAYITQLGRNFIHVYFPFAQPYPDNLCFQKIAQVPGDDKQFNHHLRLYDKEDLNEEVREFMLLAYQLGC</sequence>
<protein>
    <recommendedName>
        <fullName evidence="3">DUF5655 domain-containing protein</fullName>
    </recommendedName>
</protein>
<keyword evidence="2" id="KW-1185">Reference proteome</keyword>
<accession>A0A2T2YNS1</accession>
<dbReference type="EMBL" id="PYFT01000001">
    <property type="protein sequence ID" value="PSR57164.1"/>
    <property type="molecule type" value="Genomic_DNA"/>
</dbReference>
<name>A0A2T2YNS1_9BACT</name>
<evidence type="ECO:0000313" key="1">
    <source>
        <dbReference type="EMBL" id="PSR57164.1"/>
    </source>
</evidence>
<dbReference type="RefSeq" id="WP_106933336.1">
    <property type="nucleotide sequence ID" value="NZ_PYFT01000001.1"/>
</dbReference>
<organism evidence="1 2">
    <name type="scientific">Adhaeribacter arboris</name>
    <dbReference type="NCBI Taxonomy" id="2072846"/>
    <lineage>
        <taxon>Bacteria</taxon>
        <taxon>Pseudomonadati</taxon>
        <taxon>Bacteroidota</taxon>
        <taxon>Cytophagia</taxon>
        <taxon>Cytophagales</taxon>
        <taxon>Hymenobacteraceae</taxon>
        <taxon>Adhaeribacter</taxon>
    </lineage>
</organism>
<comment type="caution">
    <text evidence="1">The sequence shown here is derived from an EMBL/GenBank/DDBJ whole genome shotgun (WGS) entry which is preliminary data.</text>
</comment>
<proteinExistence type="predicted"/>
<gene>
    <name evidence="1" type="ORF">AHMF7605_03955</name>
</gene>
<reference evidence="1 2" key="1">
    <citation type="submission" date="2018-03" db="EMBL/GenBank/DDBJ databases">
        <title>Adhaeribacter sp. HMF7605 Genome sequencing and assembly.</title>
        <authorList>
            <person name="Kang H."/>
            <person name="Kang J."/>
            <person name="Cha I."/>
            <person name="Kim H."/>
            <person name="Joh K."/>
        </authorList>
    </citation>
    <scope>NUCLEOTIDE SEQUENCE [LARGE SCALE GENOMIC DNA]</scope>
    <source>
        <strain evidence="1 2">HMF7605</strain>
    </source>
</reference>
<evidence type="ECO:0008006" key="3">
    <source>
        <dbReference type="Google" id="ProtNLM"/>
    </source>
</evidence>